<proteinExistence type="predicted"/>
<comment type="caution">
    <text evidence="2">The sequence shown here is derived from an EMBL/GenBank/DDBJ whole genome shotgun (WGS) entry which is preliminary data.</text>
</comment>
<dbReference type="EMBL" id="BNAU01000003">
    <property type="protein sequence ID" value="GHE96724.1"/>
    <property type="molecule type" value="Genomic_DNA"/>
</dbReference>
<feature type="compositionally biased region" description="Basic and acidic residues" evidence="1">
    <location>
        <begin position="52"/>
        <end position="62"/>
    </location>
</feature>
<feature type="compositionally biased region" description="Basic and acidic residues" evidence="1">
    <location>
        <begin position="1"/>
        <end position="13"/>
    </location>
</feature>
<reference evidence="3" key="1">
    <citation type="journal article" date="2019" name="Int. J. Syst. Evol. Microbiol.">
        <title>The Global Catalogue of Microorganisms (GCM) 10K type strain sequencing project: providing services to taxonomists for standard genome sequencing and annotation.</title>
        <authorList>
            <consortium name="The Broad Institute Genomics Platform"/>
            <consortium name="The Broad Institute Genome Sequencing Center for Infectious Disease"/>
            <person name="Wu L."/>
            <person name="Ma J."/>
        </authorList>
    </citation>
    <scope>NUCLEOTIDE SEQUENCE [LARGE SCALE GENOMIC DNA]</scope>
    <source>
        <strain evidence="3">CGMCC 4.7677</strain>
    </source>
</reference>
<name>A0ABQ3IY53_9PSEU</name>
<keyword evidence="3" id="KW-1185">Reference proteome</keyword>
<evidence type="ECO:0000256" key="1">
    <source>
        <dbReference type="SAM" id="MobiDB-lite"/>
    </source>
</evidence>
<evidence type="ECO:0000313" key="2">
    <source>
        <dbReference type="EMBL" id="GHE96724.1"/>
    </source>
</evidence>
<organism evidence="2 3">
    <name type="scientific">Amycolatopsis deserti</name>
    <dbReference type="NCBI Taxonomy" id="185696"/>
    <lineage>
        <taxon>Bacteria</taxon>
        <taxon>Bacillati</taxon>
        <taxon>Actinomycetota</taxon>
        <taxon>Actinomycetes</taxon>
        <taxon>Pseudonocardiales</taxon>
        <taxon>Pseudonocardiaceae</taxon>
        <taxon>Amycolatopsis</taxon>
    </lineage>
</organism>
<gene>
    <name evidence="2" type="ORF">GCM10017786_31710</name>
</gene>
<feature type="region of interest" description="Disordered" evidence="1">
    <location>
        <begin position="1"/>
        <end position="62"/>
    </location>
</feature>
<sequence length="62" mass="6759">MRPEFTPMRHEEGVVNAEQAPEEAPSRGRHAAPEGAPTHPAIDLSRDPNPGKPDHAKPDEDD</sequence>
<accession>A0ABQ3IY53</accession>
<dbReference type="Proteomes" id="UP000605897">
    <property type="component" value="Unassembled WGS sequence"/>
</dbReference>
<evidence type="ECO:0000313" key="3">
    <source>
        <dbReference type="Proteomes" id="UP000605897"/>
    </source>
</evidence>
<protein>
    <submittedName>
        <fullName evidence="2">Uncharacterized protein</fullName>
    </submittedName>
</protein>